<feature type="compositionally biased region" description="Basic and acidic residues" evidence="1">
    <location>
        <begin position="13"/>
        <end position="26"/>
    </location>
</feature>
<evidence type="ECO:0000313" key="3">
    <source>
        <dbReference type="EMBL" id="KAG7584348.1"/>
    </source>
</evidence>
<dbReference type="InterPro" id="IPR017451">
    <property type="entry name" value="F-box-assoc_interact_dom"/>
</dbReference>
<accession>A0A8T2BAY4</accession>
<dbReference type="Pfam" id="PF00646">
    <property type="entry name" value="F-box"/>
    <property type="match status" value="1"/>
</dbReference>
<organism evidence="3 4">
    <name type="scientific">Arabidopsis suecica</name>
    <name type="common">Swedish thale-cress</name>
    <name type="synonym">Cardaminopsis suecica</name>
    <dbReference type="NCBI Taxonomy" id="45249"/>
    <lineage>
        <taxon>Eukaryota</taxon>
        <taxon>Viridiplantae</taxon>
        <taxon>Streptophyta</taxon>
        <taxon>Embryophyta</taxon>
        <taxon>Tracheophyta</taxon>
        <taxon>Spermatophyta</taxon>
        <taxon>Magnoliopsida</taxon>
        <taxon>eudicotyledons</taxon>
        <taxon>Gunneridae</taxon>
        <taxon>Pentapetalae</taxon>
        <taxon>rosids</taxon>
        <taxon>malvids</taxon>
        <taxon>Brassicales</taxon>
        <taxon>Brassicaceae</taxon>
        <taxon>Camelineae</taxon>
        <taxon>Arabidopsis</taxon>
    </lineage>
</organism>
<gene>
    <name evidence="3" type="ORF">ISN44_As08g038080</name>
</gene>
<dbReference type="AlphaFoldDB" id="A0A8T2BAY4"/>
<feature type="region of interest" description="Disordered" evidence="1">
    <location>
        <begin position="1"/>
        <end position="26"/>
    </location>
</feature>
<sequence length="401" mass="46551">MKREREENDNDDDKTSKSPTSHDLKRTCSREIKAAASKLPLDLKVEILKKLPGKSLVRFQCVSKQWSTIISSRKDFIDSIVTRSLAKPLRDDLHFIFHHSRSSEPFFFFSSTYTHKEHPISITGIKSLRCSLEFQYVRGLICYSTLISHDLVTIYNPTTRKSVSLPDIKSPNIMYRSCFFGYDSVMDQYKVMSVTNTLEKTFEHVCQVFTLGDPMKQWRKIQGIESHCPIGRSVHINGTIYYGGNPHDNNDVTSEFMLVSFDVRFERFDHINAPIVVTNDMTYPALVNYKGKLGCFCYKNIGVEMWVMEDVEKQEWSKTISCLPNVPLERYPYYDRCVTLGGKIFLLQRSRYEPDDPLAIYCYDPKQNSFRRIEIQCTTPRRDDVIEVVGVSDHVENTMRL</sequence>
<feature type="domain" description="F-box" evidence="2">
    <location>
        <begin position="33"/>
        <end position="80"/>
    </location>
</feature>
<dbReference type="PANTHER" id="PTHR31111:SF125">
    <property type="entry name" value="F-BOX PROTEIN CPR30-LIKE"/>
    <property type="match status" value="1"/>
</dbReference>
<reference evidence="3 4" key="1">
    <citation type="submission" date="2020-12" db="EMBL/GenBank/DDBJ databases">
        <title>Concerted genomic and epigenomic changes stabilize Arabidopsis allopolyploids.</title>
        <authorList>
            <person name="Chen Z."/>
        </authorList>
    </citation>
    <scope>NUCLEOTIDE SEQUENCE [LARGE SCALE GENOMIC DNA]</scope>
    <source>
        <strain evidence="3">As9502</strain>
        <tissue evidence="3">Leaf</tissue>
    </source>
</reference>
<dbReference type="InterPro" id="IPR001810">
    <property type="entry name" value="F-box_dom"/>
</dbReference>
<protein>
    <submittedName>
        <fullName evidence="3">F-box-like domain superfamily</fullName>
    </submittedName>
</protein>
<proteinExistence type="predicted"/>
<dbReference type="InterPro" id="IPR013187">
    <property type="entry name" value="F-box-assoc_dom_typ3"/>
</dbReference>
<dbReference type="Proteomes" id="UP000694251">
    <property type="component" value="Chromosome 8"/>
</dbReference>
<dbReference type="OrthoDB" id="687122at2759"/>
<evidence type="ECO:0000313" key="4">
    <source>
        <dbReference type="Proteomes" id="UP000694251"/>
    </source>
</evidence>
<dbReference type="PROSITE" id="PS50181">
    <property type="entry name" value="FBOX"/>
    <property type="match status" value="1"/>
</dbReference>
<dbReference type="EMBL" id="JAEFBJ010000008">
    <property type="protein sequence ID" value="KAG7584348.1"/>
    <property type="molecule type" value="Genomic_DNA"/>
</dbReference>
<keyword evidence="4" id="KW-1185">Reference proteome</keyword>
<evidence type="ECO:0000259" key="2">
    <source>
        <dbReference type="PROSITE" id="PS50181"/>
    </source>
</evidence>
<dbReference type="CDD" id="cd22157">
    <property type="entry name" value="F-box_AtFBW1-like"/>
    <property type="match status" value="1"/>
</dbReference>
<dbReference type="NCBIfam" id="TIGR01640">
    <property type="entry name" value="F_box_assoc_1"/>
    <property type="match status" value="1"/>
</dbReference>
<dbReference type="SMART" id="SM00256">
    <property type="entry name" value="FBOX"/>
    <property type="match status" value="1"/>
</dbReference>
<comment type="caution">
    <text evidence="3">The sequence shown here is derived from an EMBL/GenBank/DDBJ whole genome shotgun (WGS) entry which is preliminary data.</text>
</comment>
<dbReference type="PANTHER" id="PTHR31111">
    <property type="entry name" value="BNAA05G37150D PROTEIN-RELATED"/>
    <property type="match status" value="1"/>
</dbReference>
<evidence type="ECO:0000256" key="1">
    <source>
        <dbReference type="SAM" id="MobiDB-lite"/>
    </source>
</evidence>
<name>A0A8T2BAY4_ARASU</name>
<dbReference type="Pfam" id="PF08268">
    <property type="entry name" value="FBA_3"/>
    <property type="match status" value="1"/>
</dbReference>